<dbReference type="GO" id="GO:0009435">
    <property type="term" value="P:NAD+ biosynthetic process"/>
    <property type="evidence" value="ECO:0007669"/>
    <property type="project" value="UniProtKB-UniPathway"/>
</dbReference>
<dbReference type="InterPro" id="IPR045094">
    <property type="entry name" value="NMNAT_euk"/>
</dbReference>
<dbReference type="InParanoid" id="A0A3N4LR07"/>
<evidence type="ECO:0000256" key="12">
    <source>
        <dbReference type="RuleBase" id="RU362021"/>
    </source>
</evidence>
<accession>A0A3N4LR07</accession>
<feature type="domain" description="Cytidyltransferase-like" evidence="13">
    <location>
        <begin position="35"/>
        <end position="223"/>
    </location>
</feature>
<dbReference type="NCBIfam" id="TIGR00482">
    <property type="entry name" value="nicotinate (nicotinamide) nucleotide adenylyltransferase"/>
    <property type="match status" value="1"/>
</dbReference>
<evidence type="ECO:0000256" key="6">
    <source>
        <dbReference type="ARBA" id="ARBA00022695"/>
    </source>
</evidence>
<dbReference type="UniPathway" id="UPA00253">
    <property type="reaction ID" value="UER00332"/>
</dbReference>
<dbReference type="Pfam" id="PF01467">
    <property type="entry name" value="CTP_transf_like"/>
    <property type="match status" value="1"/>
</dbReference>
<dbReference type="Gene3D" id="3.40.50.620">
    <property type="entry name" value="HUPs"/>
    <property type="match status" value="1"/>
</dbReference>
<dbReference type="Proteomes" id="UP000267821">
    <property type="component" value="Unassembled WGS sequence"/>
</dbReference>
<evidence type="ECO:0000256" key="4">
    <source>
        <dbReference type="ARBA" id="ARBA00022642"/>
    </source>
</evidence>
<keyword evidence="8 12" id="KW-0067">ATP-binding</keyword>
<dbReference type="GO" id="GO:0005524">
    <property type="term" value="F:ATP binding"/>
    <property type="evidence" value="ECO:0007669"/>
    <property type="project" value="UniProtKB-KW"/>
</dbReference>
<keyword evidence="5 12" id="KW-0808">Transferase</keyword>
<organism evidence="14 15">
    <name type="scientific">Terfezia boudieri ATCC MYA-4762</name>
    <dbReference type="NCBI Taxonomy" id="1051890"/>
    <lineage>
        <taxon>Eukaryota</taxon>
        <taxon>Fungi</taxon>
        <taxon>Dikarya</taxon>
        <taxon>Ascomycota</taxon>
        <taxon>Pezizomycotina</taxon>
        <taxon>Pezizomycetes</taxon>
        <taxon>Pezizales</taxon>
        <taxon>Pezizaceae</taxon>
        <taxon>Terfezia</taxon>
    </lineage>
</organism>
<keyword evidence="6 12" id="KW-0548">Nucleotidyltransferase</keyword>
<keyword evidence="7 12" id="KW-0547">Nucleotide-binding</keyword>
<evidence type="ECO:0000256" key="9">
    <source>
        <dbReference type="ARBA" id="ARBA00023027"/>
    </source>
</evidence>
<dbReference type="SUPFAM" id="SSF52374">
    <property type="entry name" value="Nucleotidylyl transferase"/>
    <property type="match status" value="1"/>
</dbReference>
<proteinExistence type="inferred from homology"/>
<evidence type="ECO:0000256" key="1">
    <source>
        <dbReference type="ARBA" id="ARBA00004658"/>
    </source>
</evidence>
<reference evidence="14 15" key="1">
    <citation type="journal article" date="2018" name="Nat. Ecol. Evol.">
        <title>Pezizomycetes genomes reveal the molecular basis of ectomycorrhizal truffle lifestyle.</title>
        <authorList>
            <person name="Murat C."/>
            <person name="Payen T."/>
            <person name="Noel B."/>
            <person name="Kuo A."/>
            <person name="Morin E."/>
            <person name="Chen J."/>
            <person name="Kohler A."/>
            <person name="Krizsan K."/>
            <person name="Balestrini R."/>
            <person name="Da Silva C."/>
            <person name="Montanini B."/>
            <person name="Hainaut M."/>
            <person name="Levati E."/>
            <person name="Barry K.W."/>
            <person name="Belfiori B."/>
            <person name="Cichocki N."/>
            <person name="Clum A."/>
            <person name="Dockter R.B."/>
            <person name="Fauchery L."/>
            <person name="Guy J."/>
            <person name="Iotti M."/>
            <person name="Le Tacon F."/>
            <person name="Lindquist E.A."/>
            <person name="Lipzen A."/>
            <person name="Malagnac F."/>
            <person name="Mello A."/>
            <person name="Molinier V."/>
            <person name="Miyauchi S."/>
            <person name="Poulain J."/>
            <person name="Riccioni C."/>
            <person name="Rubini A."/>
            <person name="Sitrit Y."/>
            <person name="Splivallo R."/>
            <person name="Traeger S."/>
            <person name="Wang M."/>
            <person name="Zifcakova L."/>
            <person name="Wipf D."/>
            <person name="Zambonelli A."/>
            <person name="Paolocci F."/>
            <person name="Nowrousian M."/>
            <person name="Ottonello S."/>
            <person name="Baldrian P."/>
            <person name="Spatafora J.W."/>
            <person name="Henrissat B."/>
            <person name="Nagy L.G."/>
            <person name="Aury J.M."/>
            <person name="Wincker P."/>
            <person name="Grigoriev I.V."/>
            <person name="Bonfante P."/>
            <person name="Martin F.M."/>
        </authorList>
    </citation>
    <scope>NUCLEOTIDE SEQUENCE [LARGE SCALE GENOMIC DNA]</scope>
    <source>
        <strain evidence="14 15">ATCC MYA-4762</strain>
    </source>
</reference>
<dbReference type="EC" id="2.7.7.18" evidence="12"/>
<name>A0A3N4LR07_9PEZI</name>
<evidence type="ECO:0000256" key="7">
    <source>
        <dbReference type="ARBA" id="ARBA00022741"/>
    </source>
</evidence>
<evidence type="ECO:0000259" key="13">
    <source>
        <dbReference type="Pfam" id="PF01467"/>
    </source>
</evidence>
<dbReference type="InterPro" id="IPR014729">
    <property type="entry name" value="Rossmann-like_a/b/a_fold"/>
</dbReference>
<dbReference type="InterPro" id="IPR005248">
    <property type="entry name" value="NadD/NMNAT"/>
</dbReference>
<dbReference type="CDD" id="cd09286">
    <property type="entry name" value="NMNAT_Eukarya"/>
    <property type="match status" value="1"/>
</dbReference>
<keyword evidence="9 12" id="KW-0520">NAD</keyword>
<comment type="catalytic activity">
    <reaction evidence="10 12">
        <text>nicotinate beta-D-ribonucleotide + ATP + H(+) = deamido-NAD(+) + diphosphate</text>
        <dbReference type="Rhea" id="RHEA:22860"/>
        <dbReference type="ChEBI" id="CHEBI:15378"/>
        <dbReference type="ChEBI" id="CHEBI:30616"/>
        <dbReference type="ChEBI" id="CHEBI:33019"/>
        <dbReference type="ChEBI" id="CHEBI:57502"/>
        <dbReference type="ChEBI" id="CHEBI:58437"/>
        <dbReference type="EC" id="2.7.7.18"/>
    </reaction>
</comment>
<dbReference type="InterPro" id="IPR051182">
    <property type="entry name" value="Euk_NMN_adenylyltrnsfrase"/>
</dbReference>
<keyword evidence="4 12" id="KW-0662">Pyridine nucleotide biosynthesis</keyword>
<evidence type="ECO:0000313" key="15">
    <source>
        <dbReference type="Proteomes" id="UP000267821"/>
    </source>
</evidence>
<dbReference type="GO" id="GO:0004515">
    <property type="term" value="F:nicotinate-nucleotide adenylyltransferase activity"/>
    <property type="evidence" value="ECO:0007669"/>
    <property type="project" value="UniProtKB-EC"/>
</dbReference>
<dbReference type="AlphaFoldDB" id="A0A3N4LR07"/>
<evidence type="ECO:0000256" key="8">
    <source>
        <dbReference type="ARBA" id="ARBA00022840"/>
    </source>
</evidence>
<dbReference type="FunFam" id="3.40.50.620:FF:000181">
    <property type="entry name" value="Nicotinamide/nicotinic acid mononucleotide adenylyltransferase 3"/>
    <property type="match status" value="1"/>
</dbReference>
<dbReference type="InterPro" id="IPR004821">
    <property type="entry name" value="Cyt_trans-like"/>
</dbReference>
<dbReference type="STRING" id="1051890.A0A3N4LR07"/>
<evidence type="ECO:0000313" key="14">
    <source>
        <dbReference type="EMBL" id="RPB23959.1"/>
    </source>
</evidence>
<dbReference type="GO" id="GO:0000309">
    <property type="term" value="F:nicotinamide-nucleotide adenylyltransferase activity"/>
    <property type="evidence" value="ECO:0007669"/>
    <property type="project" value="UniProtKB-EC"/>
</dbReference>
<evidence type="ECO:0000256" key="11">
    <source>
        <dbReference type="ARBA" id="ARBA00049001"/>
    </source>
</evidence>
<keyword evidence="15" id="KW-1185">Reference proteome</keyword>
<dbReference type="PANTHER" id="PTHR12039">
    <property type="entry name" value="NICOTINAMIDE MONONUCLEOTIDE ADENYLYLTRANSFERASE"/>
    <property type="match status" value="1"/>
</dbReference>
<protein>
    <recommendedName>
        <fullName evidence="12">Nicotinamide-nucleotide adenylyltransferase</fullName>
        <ecNumber evidence="12">2.7.7.1</ecNumber>
        <ecNumber evidence="12">2.7.7.18</ecNumber>
    </recommendedName>
</protein>
<comment type="similarity">
    <text evidence="3 12">Belongs to the eukaryotic NMN adenylyltransferase family.</text>
</comment>
<evidence type="ECO:0000256" key="5">
    <source>
        <dbReference type="ARBA" id="ARBA00022679"/>
    </source>
</evidence>
<dbReference type="EMBL" id="ML121543">
    <property type="protein sequence ID" value="RPB23959.1"/>
    <property type="molecule type" value="Genomic_DNA"/>
</dbReference>
<gene>
    <name evidence="14" type="ORF">L211DRAFT_857329</name>
</gene>
<dbReference type="OrthoDB" id="422187at2759"/>
<dbReference type="FunCoup" id="A0A3N4LR07">
    <property type="interactions" value="510"/>
</dbReference>
<comment type="pathway">
    <text evidence="1 12">Cofactor biosynthesis; NAD(+) biosynthesis; NAD(+) from nicotinamide D-ribonucleotide: step 1/1.</text>
</comment>
<evidence type="ECO:0000256" key="2">
    <source>
        <dbReference type="ARBA" id="ARBA00005019"/>
    </source>
</evidence>
<dbReference type="PANTHER" id="PTHR12039:SF0">
    <property type="entry name" value="NICOTINAMIDE-NUCLEOTIDE ADENYLYLTRANSFERASE"/>
    <property type="match status" value="1"/>
</dbReference>
<dbReference type="EC" id="2.7.7.1" evidence="12"/>
<comment type="pathway">
    <text evidence="2">Cofactor biosynthesis; NAD(+) biosynthesis; deamido-NAD(+) from nicotinate D-ribonucleotide: step 1/1.</text>
</comment>
<sequence>MSGSAPETPQPPYEFPIHRLRRTLSDPSKIPLCLVACGSFSPITYMHLRMFEMALDHATTQGYEVIGGYLSPVGDAYKKRGLASANHRIRMCELAADQTSNWIMVDPWEALKKDYTPTAMVLDHFNEEINNKHGGIEVENGEKRKVRVALLAGSDLISTMAEPGVWGQADLDHILGDYGAFIIERSGSKADKAVEFIPQQYHRNIHIIRQLISNDVSSTKIRDLLSQRMSVHYLLPACVIIYIQQQGLYRHDANLPPRPTSAAPPPPGATEDVALRHAPAEDLARKMEWC</sequence>
<evidence type="ECO:0000256" key="10">
    <source>
        <dbReference type="ARBA" id="ARBA00048721"/>
    </source>
</evidence>
<comment type="catalytic activity">
    <reaction evidence="11 12">
        <text>beta-nicotinamide D-ribonucleotide + ATP + H(+) = diphosphate + NAD(+)</text>
        <dbReference type="Rhea" id="RHEA:21360"/>
        <dbReference type="ChEBI" id="CHEBI:14649"/>
        <dbReference type="ChEBI" id="CHEBI:15378"/>
        <dbReference type="ChEBI" id="CHEBI:30616"/>
        <dbReference type="ChEBI" id="CHEBI:33019"/>
        <dbReference type="ChEBI" id="CHEBI:57540"/>
        <dbReference type="EC" id="2.7.7.1"/>
    </reaction>
</comment>
<evidence type="ECO:0000256" key="3">
    <source>
        <dbReference type="ARBA" id="ARBA00007064"/>
    </source>
</evidence>